<evidence type="ECO:0000256" key="4">
    <source>
        <dbReference type="SAM" id="Coils"/>
    </source>
</evidence>
<dbReference type="GO" id="GO:0005829">
    <property type="term" value="C:cytosol"/>
    <property type="evidence" value="ECO:0007669"/>
    <property type="project" value="TreeGrafter"/>
</dbReference>
<evidence type="ECO:0000313" key="6">
    <source>
        <dbReference type="EMBL" id="BBR40210.1"/>
    </source>
</evidence>
<evidence type="ECO:0000259" key="5">
    <source>
        <dbReference type="PROSITE" id="PS51770"/>
    </source>
</evidence>
<protein>
    <submittedName>
        <fullName evidence="6">Acyl-CoA thioesterase</fullName>
    </submittedName>
</protein>
<evidence type="ECO:0000256" key="1">
    <source>
        <dbReference type="ARBA" id="ARBA00010458"/>
    </source>
</evidence>
<proteinExistence type="inferred from homology"/>
<dbReference type="AlphaFoldDB" id="A0A6S5BX52"/>
<dbReference type="Gene3D" id="3.10.129.10">
    <property type="entry name" value="Hotdog Thioesterase"/>
    <property type="match status" value="1"/>
</dbReference>
<dbReference type="InterPro" id="IPR029069">
    <property type="entry name" value="HotDog_dom_sf"/>
</dbReference>
<keyword evidence="2 3" id="KW-0378">Hydrolase</keyword>
<keyword evidence="4" id="KW-0175">Coiled coil</keyword>
<dbReference type="InterPro" id="IPR040170">
    <property type="entry name" value="Cytosol_ACT"/>
</dbReference>
<comment type="similarity">
    <text evidence="1">Belongs to the acyl coenzyme A hydrolase family.</text>
</comment>
<accession>A0A6S5BX52</accession>
<dbReference type="Pfam" id="PF03061">
    <property type="entry name" value="4HBT"/>
    <property type="match status" value="1"/>
</dbReference>
<gene>
    <name evidence="6" type="ORF">WP3W19E03_27350</name>
</gene>
<sequence>MTDVTVPNRELTLQFLAEPSDVNFGGKVHGGMVMKWIDQAGYACAAGWCGGYAVTVYVGGIRFLRPIQIGQLVEVHAQVIHTGTTSMHLAVDVYSRHPTETERHKTTHCIIIFVAMDEQGKPTPVPQWQPLSESDLQLQQYAKKLIALREEIDKEMRQHL</sequence>
<dbReference type="EMBL" id="AP022038">
    <property type="protein sequence ID" value="BBR40210.1"/>
    <property type="molecule type" value="Genomic_DNA"/>
</dbReference>
<reference evidence="6 7" key="1">
    <citation type="submission" date="2019-12" db="EMBL/GenBank/DDBJ databases">
        <title>complete genome sequences of Aeromonas veronii str. WP3-W19-ESBL-03 isolated from wastewater treatment plant effluent.</title>
        <authorList>
            <person name="Sekizuka T."/>
            <person name="Itokawa K."/>
            <person name="Yatsu K."/>
            <person name="Inamine Y."/>
            <person name="Kuroda M."/>
        </authorList>
    </citation>
    <scope>NUCLEOTIDE SEQUENCE [LARGE SCALE GENOMIC DNA]</scope>
    <source>
        <strain evidence="6 7">WP3-W19-ESBL-03</strain>
    </source>
</reference>
<dbReference type="PROSITE" id="PS51770">
    <property type="entry name" value="HOTDOG_ACOT"/>
    <property type="match status" value="1"/>
</dbReference>
<feature type="coiled-coil region" evidence="4">
    <location>
        <begin position="131"/>
        <end position="158"/>
    </location>
</feature>
<feature type="domain" description="HotDog ACOT-type" evidence="5">
    <location>
        <begin position="7"/>
        <end position="119"/>
    </location>
</feature>
<dbReference type="InterPro" id="IPR006683">
    <property type="entry name" value="Thioestr_dom"/>
</dbReference>
<dbReference type="RefSeq" id="WP_182937749.1">
    <property type="nucleotide sequence ID" value="NZ_AP022038.1"/>
</dbReference>
<name>A0A6S5BX52_AERVE</name>
<dbReference type="PANTHER" id="PTHR11049">
    <property type="entry name" value="ACYL COENZYME A THIOESTER HYDROLASE"/>
    <property type="match status" value="1"/>
</dbReference>
<dbReference type="CDD" id="cd03442">
    <property type="entry name" value="BFIT_BACH"/>
    <property type="match status" value="1"/>
</dbReference>
<organism evidence="6 7">
    <name type="scientific">Aeromonas veronii</name>
    <dbReference type="NCBI Taxonomy" id="654"/>
    <lineage>
        <taxon>Bacteria</taxon>
        <taxon>Pseudomonadati</taxon>
        <taxon>Pseudomonadota</taxon>
        <taxon>Gammaproteobacteria</taxon>
        <taxon>Aeromonadales</taxon>
        <taxon>Aeromonadaceae</taxon>
        <taxon>Aeromonas</taxon>
    </lineage>
</organism>
<dbReference type="Proteomes" id="UP000515442">
    <property type="component" value="Chromosome"/>
</dbReference>
<evidence type="ECO:0000256" key="3">
    <source>
        <dbReference type="PROSITE-ProRule" id="PRU01106"/>
    </source>
</evidence>
<evidence type="ECO:0000313" key="7">
    <source>
        <dbReference type="Proteomes" id="UP000515442"/>
    </source>
</evidence>
<dbReference type="InterPro" id="IPR033120">
    <property type="entry name" value="HOTDOG_ACOT"/>
</dbReference>
<evidence type="ECO:0000256" key="2">
    <source>
        <dbReference type="ARBA" id="ARBA00022801"/>
    </source>
</evidence>
<dbReference type="GO" id="GO:0052816">
    <property type="term" value="F:long-chain fatty acyl-CoA hydrolase activity"/>
    <property type="evidence" value="ECO:0007669"/>
    <property type="project" value="TreeGrafter"/>
</dbReference>
<dbReference type="GO" id="GO:0006637">
    <property type="term" value="P:acyl-CoA metabolic process"/>
    <property type="evidence" value="ECO:0007669"/>
    <property type="project" value="TreeGrafter"/>
</dbReference>
<dbReference type="PANTHER" id="PTHR11049:SF16">
    <property type="entry name" value="PROTEIN VDLD"/>
    <property type="match status" value="1"/>
</dbReference>
<dbReference type="SUPFAM" id="SSF54637">
    <property type="entry name" value="Thioesterase/thiol ester dehydrase-isomerase"/>
    <property type="match status" value="1"/>
</dbReference>